<protein>
    <recommendedName>
        <fullName evidence="9">Kynurenine 3-monooxygenase</fullName>
        <ecNumber evidence="9">1.14.13.9</ecNumber>
    </recommendedName>
    <alternativeName>
        <fullName evidence="9">Kynurenine 3-hydroxylase</fullName>
    </alternativeName>
</protein>
<evidence type="ECO:0000259" key="11">
    <source>
        <dbReference type="Pfam" id="PF01494"/>
    </source>
</evidence>
<evidence type="ECO:0000256" key="3">
    <source>
        <dbReference type="ARBA" id="ARBA00022642"/>
    </source>
</evidence>
<keyword evidence="6 9" id="KW-0560">Oxidoreductase</keyword>
<keyword evidence="5 9" id="KW-0521">NADP</keyword>
<name>A0AAE9YVG6_9GAMM</name>
<feature type="domain" description="FAD-binding" evidence="11">
    <location>
        <begin position="8"/>
        <end position="359"/>
    </location>
</feature>
<dbReference type="AlphaFoldDB" id="A0AAE9YVG6"/>
<evidence type="ECO:0000256" key="7">
    <source>
        <dbReference type="ARBA" id="ARBA00023033"/>
    </source>
</evidence>
<evidence type="ECO:0000256" key="2">
    <source>
        <dbReference type="ARBA" id="ARBA00022630"/>
    </source>
</evidence>
<proteinExistence type="inferred from homology"/>
<keyword evidence="2 9" id="KW-0285">Flavoprotein</keyword>
<reference evidence="12 13" key="2">
    <citation type="journal article" date="2022" name="Mar. Drugs">
        <title>Bioassay-Guided Fractionation Leads to the Detection of Cholic Acid Generated by the Rare Thalassomonas sp.</title>
        <authorList>
            <person name="Pheiffer F."/>
            <person name="Schneider Y.K."/>
            <person name="Hansen E.H."/>
            <person name="Andersen J.H."/>
            <person name="Isaksson J."/>
            <person name="Busche T."/>
            <person name="R C."/>
            <person name="Kalinowski J."/>
            <person name="Zyl L.V."/>
            <person name="Trindade M."/>
        </authorList>
    </citation>
    <scope>NUCLEOTIDE SEQUENCE [LARGE SCALE GENOMIC DNA]</scope>
    <source>
        <strain evidence="12 13">A5K-106</strain>
    </source>
</reference>
<evidence type="ECO:0000256" key="1">
    <source>
        <dbReference type="ARBA" id="ARBA00001974"/>
    </source>
</evidence>
<evidence type="ECO:0000256" key="8">
    <source>
        <dbReference type="ARBA" id="ARBA00047818"/>
    </source>
</evidence>
<dbReference type="InterPro" id="IPR027545">
    <property type="entry name" value="Kynurenine_monooxygenase"/>
</dbReference>
<dbReference type="GO" id="GO:0006569">
    <property type="term" value="P:L-tryptophan catabolic process"/>
    <property type="evidence" value="ECO:0007669"/>
    <property type="project" value="UniProtKB-UniRule"/>
</dbReference>
<evidence type="ECO:0000256" key="4">
    <source>
        <dbReference type="ARBA" id="ARBA00022827"/>
    </source>
</evidence>
<dbReference type="SUPFAM" id="SSF51905">
    <property type="entry name" value="FAD/NAD(P)-binding domain"/>
    <property type="match status" value="1"/>
</dbReference>
<sequence>MTNQVKEDIAIVGAGPVGALLAVMLARKGYKIDLFESRPDSRTKALYQGKSINLALSDRGWLALKAIGLDEEIRAQAIPMTCRMIHAVDGSLTRQPYGRDNQAIWSVSRAGINEQLITLAEQQAGVEVHFEHKLTDLDFDSGTCSFDVSGKESADYHRELIFGADGTFSKVRRLAQELPGQRISYSLDYMPQTYIELTIPANSDGSFMMEKNALHIWPRKNFMLIALPNPDGSFTCTLFMDLQGELSFESLDDEDKVSHFFREYFPDAMPLLIEPVATFMAKAPSPLCLVHIDPWVIRDKVALIGDAAHAMVPFYGQGMNCGFEDCRVLAELVEEHQHHWGEILPAYQQARKENCDAIIELAKRNFVEMSDLAGDARFLLRKKIEAKFSEMHPDLWIPLYSMVTFSPELPYAQALAVGEVQKEIMDEVMNLPDIEQNWQAECTYRLLYQLAQEKLTANILPETVSNPLSPGSSQTLSKKKEVKA</sequence>
<evidence type="ECO:0000256" key="10">
    <source>
        <dbReference type="SAM" id="MobiDB-lite"/>
    </source>
</evidence>
<dbReference type="PRINTS" id="PR00420">
    <property type="entry name" value="RNGMNOXGNASE"/>
</dbReference>
<comment type="similarity">
    <text evidence="9">Belongs to the aromatic-ring hydroxylase family. KMO subfamily.</text>
</comment>
<dbReference type="Pfam" id="PF01494">
    <property type="entry name" value="FAD_binding_3"/>
    <property type="match status" value="1"/>
</dbReference>
<keyword evidence="7 9" id="KW-0503">Monooxygenase</keyword>
<dbReference type="KEGG" id="tact:SG35_010870"/>
<evidence type="ECO:0000256" key="6">
    <source>
        <dbReference type="ARBA" id="ARBA00023002"/>
    </source>
</evidence>
<comment type="catalytic activity">
    <reaction evidence="8 9">
        <text>L-kynurenine + NADPH + O2 + H(+) = 3-hydroxy-L-kynurenine + NADP(+) + H2O</text>
        <dbReference type="Rhea" id="RHEA:20545"/>
        <dbReference type="ChEBI" id="CHEBI:15377"/>
        <dbReference type="ChEBI" id="CHEBI:15378"/>
        <dbReference type="ChEBI" id="CHEBI:15379"/>
        <dbReference type="ChEBI" id="CHEBI:57783"/>
        <dbReference type="ChEBI" id="CHEBI:57959"/>
        <dbReference type="ChEBI" id="CHEBI:58125"/>
        <dbReference type="ChEBI" id="CHEBI:58349"/>
        <dbReference type="EC" id="1.14.13.9"/>
    </reaction>
</comment>
<dbReference type="InterPro" id="IPR002938">
    <property type="entry name" value="FAD-bd"/>
</dbReference>
<evidence type="ECO:0000256" key="9">
    <source>
        <dbReference type="HAMAP-Rule" id="MF_01971"/>
    </source>
</evidence>
<comment type="cofactor">
    <cofactor evidence="1 9">
        <name>FAD</name>
        <dbReference type="ChEBI" id="CHEBI:57692"/>
    </cofactor>
</comment>
<dbReference type="GO" id="GO:0004502">
    <property type="term" value="F:kynurenine 3-monooxygenase activity"/>
    <property type="evidence" value="ECO:0007669"/>
    <property type="project" value="UniProtKB-UniRule"/>
</dbReference>
<dbReference type="PANTHER" id="PTHR46028:SF2">
    <property type="entry name" value="KYNURENINE 3-MONOOXYGENASE"/>
    <property type="match status" value="1"/>
</dbReference>
<evidence type="ECO:0000313" key="13">
    <source>
        <dbReference type="Proteomes" id="UP000032568"/>
    </source>
</evidence>
<keyword evidence="3 9" id="KW-0662">Pyridine nucleotide biosynthesis</keyword>
<feature type="compositionally biased region" description="Polar residues" evidence="10">
    <location>
        <begin position="463"/>
        <end position="476"/>
    </location>
</feature>
<dbReference type="GO" id="GO:0019805">
    <property type="term" value="P:quinolinate biosynthetic process"/>
    <property type="evidence" value="ECO:0007669"/>
    <property type="project" value="UniProtKB-UniRule"/>
</dbReference>
<dbReference type="Proteomes" id="UP000032568">
    <property type="component" value="Chromosome"/>
</dbReference>
<dbReference type="GO" id="GO:0070189">
    <property type="term" value="P:kynurenine metabolic process"/>
    <property type="evidence" value="ECO:0007669"/>
    <property type="project" value="TreeGrafter"/>
</dbReference>
<dbReference type="GO" id="GO:0071949">
    <property type="term" value="F:FAD binding"/>
    <property type="evidence" value="ECO:0007669"/>
    <property type="project" value="InterPro"/>
</dbReference>
<organism evidence="12 13">
    <name type="scientific">Thalassomonas actiniarum</name>
    <dbReference type="NCBI Taxonomy" id="485447"/>
    <lineage>
        <taxon>Bacteria</taxon>
        <taxon>Pseudomonadati</taxon>
        <taxon>Pseudomonadota</taxon>
        <taxon>Gammaproteobacteria</taxon>
        <taxon>Alteromonadales</taxon>
        <taxon>Colwelliaceae</taxon>
        <taxon>Thalassomonas</taxon>
    </lineage>
</organism>
<comment type="pathway">
    <text evidence="9">Cofactor biosynthesis; NAD(+) biosynthesis; quinolinate from L-kynurenine: step 1/3.</text>
</comment>
<feature type="region of interest" description="Disordered" evidence="10">
    <location>
        <begin position="462"/>
        <end position="484"/>
    </location>
</feature>
<dbReference type="PANTHER" id="PTHR46028">
    <property type="entry name" value="KYNURENINE 3-MONOOXYGENASE"/>
    <property type="match status" value="1"/>
</dbReference>
<dbReference type="FunFam" id="3.50.50.60:FF:000185">
    <property type="entry name" value="Kynurenine 3-monooxygenase"/>
    <property type="match status" value="1"/>
</dbReference>
<gene>
    <name evidence="9" type="primary">kmo</name>
    <name evidence="12" type="ORF">SG35_010870</name>
</gene>
<evidence type="ECO:0000256" key="5">
    <source>
        <dbReference type="ARBA" id="ARBA00022857"/>
    </source>
</evidence>
<comment type="function">
    <text evidence="9">Catalyzes the hydroxylation of L-kynurenine (L-Kyn) to form 3-hydroxy-L-kynurenine (L-3OHKyn). Required for synthesis of quinolinic acid.</text>
</comment>
<reference evidence="12 13" key="1">
    <citation type="journal article" date="2015" name="Genome Announc.">
        <title>Draft Genome Sequences of Marine Isolates of Thalassomonas viridans and Thalassomonas actiniarum.</title>
        <authorList>
            <person name="Olonade I."/>
            <person name="van Zyl L.J."/>
            <person name="Trindade M."/>
        </authorList>
    </citation>
    <scope>NUCLEOTIDE SEQUENCE [LARGE SCALE GENOMIC DNA]</scope>
    <source>
        <strain evidence="12 13">A5K-106</strain>
    </source>
</reference>
<dbReference type="HAMAP" id="MF_01971">
    <property type="entry name" value="Kynurenine_monooxygenase"/>
    <property type="match status" value="1"/>
</dbReference>
<dbReference type="EMBL" id="CP059735">
    <property type="protein sequence ID" value="WDE01084.1"/>
    <property type="molecule type" value="Genomic_DNA"/>
</dbReference>
<dbReference type="GO" id="GO:0043420">
    <property type="term" value="P:anthranilate metabolic process"/>
    <property type="evidence" value="ECO:0007669"/>
    <property type="project" value="UniProtKB-UniRule"/>
</dbReference>
<dbReference type="EC" id="1.14.13.9" evidence="9"/>
<evidence type="ECO:0000313" key="12">
    <source>
        <dbReference type="EMBL" id="WDE01084.1"/>
    </source>
</evidence>
<dbReference type="RefSeq" id="WP_063888656.1">
    <property type="nucleotide sequence ID" value="NZ_CP059735.1"/>
</dbReference>
<dbReference type="Gene3D" id="3.50.50.60">
    <property type="entry name" value="FAD/NAD(P)-binding domain"/>
    <property type="match status" value="1"/>
</dbReference>
<accession>A0AAE9YVG6</accession>
<dbReference type="InterPro" id="IPR036188">
    <property type="entry name" value="FAD/NAD-bd_sf"/>
</dbReference>
<keyword evidence="13" id="KW-1185">Reference proteome</keyword>
<keyword evidence="4 9" id="KW-0274">FAD</keyword>
<dbReference type="GO" id="GO:0019363">
    <property type="term" value="P:pyridine nucleotide biosynthetic process"/>
    <property type="evidence" value="ECO:0007669"/>
    <property type="project" value="UniProtKB-KW"/>
</dbReference>